<protein>
    <submittedName>
        <fullName evidence="2">Transcriptional regulator PadR-like family protein</fullName>
    </submittedName>
</protein>
<evidence type="ECO:0000313" key="2">
    <source>
        <dbReference type="EMBL" id="SHH52359.1"/>
    </source>
</evidence>
<evidence type="ECO:0000259" key="1">
    <source>
        <dbReference type="Pfam" id="PF03551"/>
    </source>
</evidence>
<dbReference type="Gene3D" id="1.10.10.10">
    <property type="entry name" value="Winged helix-like DNA-binding domain superfamily/Winged helix DNA-binding domain"/>
    <property type="match status" value="1"/>
</dbReference>
<reference evidence="2 3" key="1">
    <citation type="submission" date="2016-11" db="EMBL/GenBank/DDBJ databases">
        <authorList>
            <person name="Jaros S."/>
            <person name="Januszkiewicz K."/>
            <person name="Wedrychowicz H."/>
        </authorList>
    </citation>
    <scope>NUCLEOTIDE SEQUENCE [LARGE SCALE GENOMIC DNA]</scope>
    <source>
        <strain evidence="2 3">DSM 24574</strain>
    </source>
</reference>
<dbReference type="Pfam" id="PF03551">
    <property type="entry name" value="PadR"/>
    <property type="match status" value="1"/>
</dbReference>
<accession>A0A1M5TNU3</accession>
<organism evidence="2 3">
    <name type="scientific">Chryseolinea serpens</name>
    <dbReference type="NCBI Taxonomy" id="947013"/>
    <lineage>
        <taxon>Bacteria</taxon>
        <taxon>Pseudomonadati</taxon>
        <taxon>Bacteroidota</taxon>
        <taxon>Cytophagia</taxon>
        <taxon>Cytophagales</taxon>
        <taxon>Fulvivirgaceae</taxon>
        <taxon>Chryseolinea</taxon>
    </lineage>
</organism>
<dbReference type="InterPro" id="IPR036390">
    <property type="entry name" value="WH_DNA-bd_sf"/>
</dbReference>
<dbReference type="EMBL" id="FQWQ01000003">
    <property type="protein sequence ID" value="SHH52359.1"/>
    <property type="molecule type" value="Genomic_DNA"/>
</dbReference>
<dbReference type="OrthoDB" id="982587at2"/>
<keyword evidence="3" id="KW-1185">Reference proteome</keyword>
<dbReference type="SUPFAM" id="SSF46785">
    <property type="entry name" value="Winged helix' DNA-binding domain"/>
    <property type="match status" value="1"/>
</dbReference>
<gene>
    <name evidence="2" type="ORF">SAMN04488109_4187</name>
</gene>
<sequence>MKGYIGEFEELVLLTIASLGENAYGVAIKEDIEMRADRDISLGALHSTITRLEEKKFIRSWLGEPTQERGGRRKRFFELTHQGKVALHEIKALRDELWKLSKATLTLAK</sequence>
<evidence type="ECO:0000313" key="3">
    <source>
        <dbReference type="Proteomes" id="UP000184212"/>
    </source>
</evidence>
<dbReference type="RefSeq" id="WP_073137886.1">
    <property type="nucleotide sequence ID" value="NZ_FQWQ01000003.1"/>
</dbReference>
<dbReference type="AlphaFoldDB" id="A0A1M5TNU3"/>
<dbReference type="Proteomes" id="UP000184212">
    <property type="component" value="Unassembled WGS sequence"/>
</dbReference>
<feature type="domain" description="Transcription regulator PadR N-terminal" evidence="1">
    <location>
        <begin position="16"/>
        <end position="89"/>
    </location>
</feature>
<dbReference type="STRING" id="947013.SAMN04488109_4187"/>
<proteinExistence type="predicted"/>
<name>A0A1M5TNU3_9BACT</name>
<dbReference type="InterPro" id="IPR005149">
    <property type="entry name" value="Tscrpt_reg_PadR_N"/>
</dbReference>
<dbReference type="InterPro" id="IPR036388">
    <property type="entry name" value="WH-like_DNA-bd_sf"/>
</dbReference>